<dbReference type="AlphaFoldDB" id="A0A7D6BQ35"/>
<gene>
    <name evidence="1" type="ORF">Sv326_0268</name>
</gene>
<reference evidence="2" key="1">
    <citation type="submission" date="2020-07" db="EMBL/GenBank/DDBJ databases">
        <title>Metabolic diversity and evolutionary history of the archaeal phylum ###Micrarchaeota### uncovered from a freshwater lake metagenome.</title>
        <authorList>
            <person name="Kadnikov V.V."/>
            <person name="Savvichev A.S."/>
            <person name="Mardanov A.V."/>
            <person name="Beletsky A.V."/>
            <person name="Chupakov A.V."/>
            <person name="Kokryatskaya N.M."/>
            <person name="Pimenov N.V."/>
            <person name="Ravin N.V."/>
        </authorList>
    </citation>
    <scope>NUCLEOTIDE SEQUENCE [LARGE SCALE GENOMIC DNA]</scope>
</reference>
<evidence type="ECO:0000313" key="1">
    <source>
        <dbReference type="EMBL" id="QLJ52443.1"/>
    </source>
</evidence>
<organism evidence="1 2">
    <name type="scientific">Fermentimicrarchaeum limneticum</name>
    <dbReference type="NCBI Taxonomy" id="2795018"/>
    <lineage>
        <taxon>Archaea</taxon>
        <taxon>Candidatus Micrarchaeota</taxon>
        <taxon>Candidatus Fermentimicrarchaeales</taxon>
        <taxon>Candidatus Fermentimicrarchaeaceae</taxon>
        <taxon>Candidatus Fermentimicrarchaeum</taxon>
    </lineage>
</organism>
<proteinExistence type="predicted"/>
<dbReference type="PROSITE" id="PS51257">
    <property type="entry name" value="PROKAR_LIPOPROTEIN"/>
    <property type="match status" value="1"/>
</dbReference>
<protein>
    <submittedName>
        <fullName evidence="1">Uncharacterized protein</fullName>
    </submittedName>
</protein>
<sequence>MRPPVIFAVVFSLLLLGCYSTQNLGGGGEAPLITDSKNFTMKEGWQENFRLTVGESVETHKISVTSVAPKAAMLKIDSKPVLLHITETSQVSLSGKTVFVTLNEVSEGYARFSISLSQPGTSQPPSGPSAKTQNGGKCSVDSDCQSSHCSNGYCCASGSCCLSDSNCSIGRCNTTTYACFTPTALSNGAPCNSNADCQSNHCNNSFCCASGKCCLSNSNCASGEVCNTTLFSCAQQGSGYTSLAAEQKANSTTNGTLMSRFSSIFDSARQCTGGNESYKQCVPNVATRTEKTSASVFRVTYSYSLTGTSCCPTSDILIITVDLSTNTTTTQRLDTSQTSTLADTMNLSLQSGCASALQYIAQVRGLACPS</sequence>
<dbReference type="Proteomes" id="UP000510821">
    <property type="component" value="Chromosome"/>
</dbReference>
<name>A0A7D6BQ35_FERL1</name>
<evidence type="ECO:0000313" key="2">
    <source>
        <dbReference type="Proteomes" id="UP000510821"/>
    </source>
</evidence>
<dbReference type="KEGG" id="flt:Sv326_0268"/>
<accession>A0A7D6BQ35</accession>
<dbReference type="EMBL" id="CP058998">
    <property type="protein sequence ID" value="QLJ52443.1"/>
    <property type="molecule type" value="Genomic_DNA"/>
</dbReference>